<dbReference type="InterPro" id="IPR013128">
    <property type="entry name" value="Peptidase_C1A"/>
</dbReference>
<dbReference type="Gene3D" id="3.90.70.10">
    <property type="entry name" value="Cysteine proteinases"/>
    <property type="match status" value="1"/>
</dbReference>
<evidence type="ECO:0000256" key="5">
    <source>
        <dbReference type="ARBA" id="ARBA00022807"/>
    </source>
</evidence>
<dbReference type="EMBL" id="LUCM01004071">
    <property type="protein sequence ID" value="KAA0194896.1"/>
    <property type="molecule type" value="Genomic_DNA"/>
</dbReference>
<dbReference type="Pfam" id="PF08127">
    <property type="entry name" value="Propeptide_C1"/>
    <property type="match status" value="1"/>
</dbReference>
<organism evidence="12 13">
    <name type="scientific">Fasciolopsis buskii</name>
    <dbReference type="NCBI Taxonomy" id="27845"/>
    <lineage>
        <taxon>Eukaryota</taxon>
        <taxon>Metazoa</taxon>
        <taxon>Spiralia</taxon>
        <taxon>Lophotrochozoa</taxon>
        <taxon>Platyhelminthes</taxon>
        <taxon>Trematoda</taxon>
        <taxon>Digenea</taxon>
        <taxon>Plagiorchiida</taxon>
        <taxon>Echinostomata</taxon>
        <taxon>Echinostomatoidea</taxon>
        <taxon>Fasciolidae</taxon>
        <taxon>Fasciolopsis</taxon>
    </lineage>
</organism>
<comment type="similarity">
    <text evidence="1">Belongs to the peptidase C1 family.</text>
</comment>
<gene>
    <name evidence="12" type="ORF">FBUS_08498</name>
</gene>
<dbReference type="FunFam" id="3.90.70.10:FF:000031">
    <property type="entry name" value="Cathepsin B"/>
    <property type="match status" value="1"/>
</dbReference>
<dbReference type="AlphaFoldDB" id="A0A8E0VL75"/>
<reference evidence="12" key="1">
    <citation type="submission" date="2019-05" db="EMBL/GenBank/DDBJ databases">
        <title>Annotation for the trematode Fasciolopsis buski.</title>
        <authorList>
            <person name="Choi Y.-J."/>
        </authorList>
    </citation>
    <scope>NUCLEOTIDE SEQUENCE</scope>
    <source>
        <strain evidence="12">HT</strain>
        <tissue evidence="12">Whole worm</tissue>
    </source>
</reference>
<evidence type="ECO:0000256" key="7">
    <source>
        <dbReference type="ARBA" id="ARBA00023157"/>
    </source>
</evidence>
<sequence length="347" mass="38867">MMVILVTSLVLLTSATLLTRAENGQRIIPMYEPLSDDMILYINHKANTTWKAGKNERFTQPYEIRKMLGALPDPNGFRLPRMCVMVANRGDDPLPKEFDSATKWPHCKSITEIRDQSSCGSCWAFGAVESMSDRICIASKGKHSPLLSAENLVDCCNSCGMGCNGGFPPQAWKYWKDRGIVTGDLYQSDVGCQPYSFPPCEHHVIGPRPPCNQDVRTPKCKHTCRPGYNVTYDKDKWFAKTVYEVPSDEQSIMRELFTNGPMEVSFEVYADFPSYRSGVYQHVSGALLGGHAVRLVGWGEENGVPYWRIANSWNTDWGDGGYFKILRGKNECGIESDVNAGLPKLPR</sequence>
<evidence type="ECO:0000259" key="11">
    <source>
        <dbReference type="SMART" id="SM00645"/>
    </source>
</evidence>
<feature type="signal peptide" evidence="10">
    <location>
        <begin position="1"/>
        <end position="21"/>
    </location>
</feature>
<keyword evidence="13" id="KW-1185">Reference proteome</keyword>
<evidence type="ECO:0000313" key="13">
    <source>
        <dbReference type="Proteomes" id="UP000728185"/>
    </source>
</evidence>
<evidence type="ECO:0000256" key="4">
    <source>
        <dbReference type="ARBA" id="ARBA00022801"/>
    </source>
</evidence>
<proteinExistence type="inferred from homology"/>
<dbReference type="PROSITE" id="PS00139">
    <property type="entry name" value="THIOL_PROTEASE_CYS"/>
    <property type="match status" value="1"/>
</dbReference>
<keyword evidence="4" id="KW-0378">Hydrolase</keyword>
<evidence type="ECO:0000256" key="1">
    <source>
        <dbReference type="ARBA" id="ARBA00008455"/>
    </source>
</evidence>
<dbReference type="GO" id="GO:0006508">
    <property type="term" value="P:proteolysis"/>
    <property type="evidence" value="ECO:0007669"/>
    <property type="project" value="UniProtKB-KW"/>
</dbReference>
<feature type="chain" id="PRO_5034634731" description="Cathepsin B-like cysteine proteinase" evidence="10">
    <location>
        <begin position="22"/>
        <end position="347"/>
    </location>
</feature>
<keyword evidence="3 10" id="KW-0732">Signal</keyword>
<name>A0A8E0VL75_9TREM</name>
<dbReference type="SUPFAM" id="SSF54001">
    <property type="entry name" value="Cysteine proteinases"/>
    <property type="match status" value="1"/>
</dbReference>
<dbReference type="OrthoDB" id="640249at2759"/>
<dbReference type="PANTHER" id="PTHR12411">
    <property type="entry name" value="CYSTEINE PROTEASE FAMILY C1-RELATED"/>
    <property type="match status" value="1"/>
</dbReference>
<dbReference type="InterPro" id="IPR000668">
    <property type="entry name" value="Peptidase_C1A_C"/>
</dbReference>
<keyword evidence="5" id="KW-0788">Thiol protease</keyword>
<dbReference type="Pfam" id="PF00112">
    <property type="entry name" value="Peptidase_C1"/>
    <property type="match status" value="1"/>
</dbReference>
<evidence type="ECO:0000256" key="8">
    <source>
        <dbReference type="ARBA" id="ARBA00055576"/>
    </source>
</evidence>
<dbReference type="SMART" id="SM00645">
    <property type="entry name" value="Pept_C1"/>
    <property type="match status" value="1"/>
</dbReference>
<dbReference type="InterPro" id="IPR025660">
    <property type="entry name" value="Pept_his_AS"/>
</dbReference>
<evidence type="ECO:0000256" key="6">
    <source>
        <dbReference type="ARBA" id="ARBA00023145"/>
    </source>
</evidence>
<dbReference type="InterPro" id="IPR038765">
    <property type="entry name" value="Papain-like_cys_pep_sf"/>
</dbReference>
<dbReference type="CDD" id="cd02620">
    <property type="entry name" value="Peptidase_C1A_CathepsinB"/>
    <property type="match status" value="1"/>
</dbReference>
<evidence type="ECO:0000256" key="10">
    <source>
        <dbReference type="SAM" id="SignalP"/>
    </source>
</evidence>
<evidence type="ECO:0000313" key="12">
    <source>
        <dbReference type="EMBL" id="KAA0194896.1"/>
    </source>
</evidence>
<feature type="domain" description="Peptidase C1A papain C-terminal" evidence="11">
    <location>
        <begin position="94"/>
        <end position="342"/>
    </location>
</feature>
<evidence type="ECO:0000256" key="9">
    <source>
        <dbReference type="ARBA" id="ARBA00073107"/>
    </source>
</evidence>
<dbReference type="InterPro" id="IPR012599">
    <property type="entry name" value="Propeptide_C1A"/>
</dbReference>
<protein>
    <recommendedName>
        <fullName evidence="9">Cathepsin B-like cysteine proteinase</fullName>
    </recommendedName>
</protein>
<evidence type="ECO:0000256" key="2">
    <source>
        <dbReference type="ARBA" id="ARBA00022670"/>
    </source>
</evidence>
<evidence type="ECO:0000256" key="3">
    <source>
        <dbReference type="ARBA" id="ARBA00022729"/>
    </source>
</evidence>
<dbReference type="GO" id="GO:0004197">
    <property type="term" value="F:cysteine-type endopeptidase activity"/>
    <property type="evidence" value="ECO:0007669"/>
    <property type="project" value="InterPro"/>
</dbReference>
<dbReference type="PROSITE" id="PS00639">
    <property type="entry name" value="THIOL_PROTEASE_HIS"/>
    <property type="match status" value="1"/>
</dbReference>
<keyword evidence="2" id="KW-0645">Protease</keyword>
<keyword evidence="6" id="KW-0865">Zymogen</keyword>
<dbReference type="Proteomes" id="UP000728185">
    <property type="component" value="Unassembled WGS sequence"/>
</dbReference>
<comment type="function">
    <text evidence="8">Thiol protease. Has a role as a digestive enzyme.</text>
</comment>
<dbReference type="InterPro" id="IPR000169">
    <property type="entry name" value="Pept_cys_AS"/>
</dbReference>
<comment type="caution">
    <text evidence="12">The sequence shown here is derived from an EMBL/GenBank/DDBJ whole genome shotgun (WGS) entry which is preliminary data.</text>
</comment>
<dbReference type="PRINTS" id="PR00705">
    <property type="entry name" value="PAPAIN"/>
</dbReference>
<accession>A0A8E0VL75</accession>
<keyword evidence="7" id="KW-1015">Disulfide bond</keyword>